<evidence type="ECO:0000313" key="2">
    <source>
        <dbReference type="Proteomes" id="UP000256709"/>
    </source>
</evidence>
<proteinExistence type="predicted"/>
<accession>A0A3E0VQ54</accession>
<comment type="caution">
    <text evidence="1">The sequence shown here is derived from an EMBL/GenBank/DDBJ whole genome shotgun (WGS) entry which is preliminary data.</text>
</comment>
<dbReference type="EMBL" id="NBXA01000022">
    <property type="protein sequence ID" value="RFA12016.1"/>
    <property type="molecule type" value="Genomic_DNA"/>
</dbReference>
<dbReference type="Proteomes" id="UP000256709">
    <property type="component" value="Unassembled WGS sequence"/>
</dbReference>
<sequence>MPLSDAGAEVDGTEVDGAGVLGAVVDGAVLVAVGVGEAVGEAVDVVGASVVGAGVATKVGSAALTWSPSTEGPLSANATSARSARTKTIRPAMIHGVLPRER</sequence>
<reference evidence="1 2" key="1">
    <citation type="submission" date="2017-04" db="EMBL/GenBank/DDBJ databases">
        <title>Comparative genome analysis of Subtercola boreus.</title>
        <authorList>
            <person name="Cho Y.-J."/>
            <person name="Cho A."/>
            <person name="Kim O.-S."/>
            <person name="Lee J.-I."/>
        </authorList>
    </citation>
    <scope>NUCLEOTIDE SEQUENCE [LARGE SCALE GENOMIC DNA]</scope>
    <source>
        <strain evidence="1 2">P27444</strain>
    </source>
</reference>
<evidence type="ECO:0000313" key="1">
    <source>
        <dbReference type="EMBL" id="RFA12016.1"/>
    </source>
</evidence>
<organism evidence="1 2">
    <name type="scientific">Subtercola boreus</name>
    <dbReference type="NCBI Taxonomy" id="120213"/>
    <lineage>
        <taxon>Bacteria</taxon>
        <taxon>Bacillati</taxon>
        <taxon>Actinomycetota</taxon>
        <taxon>Actinomycetes</taxon>
        <taxon>Micrococcales</taxon>
        <taxon>Microbacteriaceae</taxon>
        <taxon>Subtercola</taxon>
    </lineage>
</organism>
<gene>
    <name evidence="1" type="ORF">B7R21_11840</name>
</gene>
<protein>
    <submittedName>
        <fullName evidence="1">Uncharacterized protein</fullName>
    </submittedName>
</protein>
<dbReference type="AlphaFoldDB" id="A0A3E0VQ54"/>
<name>A0A3E0VQ54_9MICO</name>